<dbReference type="EMBL" id="AZBU02000004">
    <property type="protein sequence ID" value="TKR81520.1"/>
    <property type="molecule type" value="Genomic_DNA"/>
</dbReference>
<reference evidence="1" key="2">
    <citation type="journal article" date="2015" name="Genome Biol.">
        <title>Comparative genomics of Steinernema reveals deeply conserved gene regulatory networks.</title>
        <authorList>
            <person name="Dillman A.R."/>
            <person name="Macchietto M."/>
            <person name="Porter C.F."/>
            <person name="Rogers A."/>
            <person name="Williams B."/>
            <person name="Antoshechkin I."/>
            <person name="Lee M.M."/>
            <person name="Goodwin Z."/>
            <person name="Lu X."/>
            <person name="Lewis E.E."/>
            <person name="Goodrich-Blair H."/>
            <person name="Stock S.P."/>
            <person name="Adams B.J."/>
            <person name="Sternberg P.W."/>
            <person name="Mortazavi A."/>
        </authorList>
    </citation>
    <scope>NUCLEOTIDE SEQUENCE [LARGE SCALE GENOMIC DNA]</scope>
    <source>
        <strain evidence="1">ALL</strain>
    </source>
</reference>
<accession>A0A4U5NFT3</accession>
<gene>
    <name evidence="1" type="ORF">L596_015378</name>
</gene>
<reference evidence="1" key="3">
    <citation type="journal article" date="2019" name="G3 (Bethesda)">
        <title>Hybrid Assembly of the Genome of the Entomopathogenic Nematode Steinernema carpocapsae Identifies the X-Chromosome.</title>
        <authorList>
            <person name="Serra L."/>
            <person name="Macchietto M."/>
            <person name="Macias-Munoz A."/>
            <person name="McGill C.J."/>
            <person name="Rodriguez I.M."/>
            <person name="Rodriguez B."/>
            <person name="Murad R."/>
            <person name="Mortazavi A."/>
        </authorList>
    </citation>
    <scope>NUCLEOTIDE SEQUENCE</scope>
    <source>
        <strain evidence="1">ALL</strain>
    </source>
</reference>
<comment type="caution">
    <text evidence="1">The sequence shown here is derived from an EMBL/GenBank/DDBJ whole genome shotgun (WGS) entry which is preliminary data.</text>
</comment>
<organism evidence="1">
    <name type="scientific">Steinernema carpocapsae</name>
    <name type="common">Entomopathogenic nematode</name>
    <dbReference type="NCBI Taxonomy" id="34508"/>
    <lineage>
        <taxon>Eukaryota</taxon>
        <taxon>Metazoa</taxon>
        <taxon>Ecdysozoa</taxon>
        <taxon>Nematoda</taxon>
        <taxon>Chromadorea</taxon>
        <taxon>Rhabditida</taxon>
        <taxon>Tylenchina</taxon>
        <taxon>Panagrolaimomorpha</taxon>
        <taxon>Strongyloidoidea</taxon>
        <taxon>Steinernematidae</taxon>
        <taxon>Steinernema</taxon>
    </lineage>
</organism>
<dbReference type="AlphaFoldDB" id="A0A4U5NFT3"/>
<sequence>MSAEDLEAEKLIEKMRPRVRATIAGRLQRALEENPQNVKQTLMSTVDVKLLMLKMGVPMPSQEEARKIASRKKRNSDNYVRPRTYDVDNYTIGEFQMPQNGEGVAFRNKVKINFSLRNFQFCFLQELVQLVPVNEKNAPNEGLNRLQYADPQLNGLQYVEAVPRKTRQFTIEITFDSVTALCFDKKMVYMRVKQPLKTFNSPWDEKGQAHLPEDELSHVLDPTNGLLARTEVHAIELNRDYSLRWLKCLQAYEPAFERLIQNKATFMNHNHGSQSSFYCYAPLGNEVTALSRTATQARKSCSTGQERPVLINHCTPKVLAGQNVGMMYADPQLNQLQYVNPDMNHFERDGNPIQGLSEFFSTDLQQRHASPQRNSSTETGALQYADPDLNDLQYADPDLELFSEASSLGKDVDDIDMAYFQGSESQYATCIGPESSQSEYGFLRPTADGDFSDLMAMDDLGYGMSEYGYGF</sequence>
<dbReference type="OrthoDB" id="10592568at2759"/>
<evidence type="ECO:0000313" key="1">
    <source>
        <dbReference type="EMBL" id="TKR81520.1"/>
    </source>
</evidence>
<proteinExistence type="predicted"/>
<protein>
    <submittedName>
        <fullName evidence="1">Uncharacterized protein</fullName>
    </submittedName>
</protein>
<reference evidence="1" key="1">
    <citation type="submission" date="2013-11" db="EMBL/GenBank/DDBJ databases">
        <authorList>
            <person name="Sternberg P."/>
            <person name="Dillman A."/>
            <person name="Macchietto M."/>
        </authorList>
    </citation>
    <scope>NUCLEOTIDE SEQUENCE</scope>
    <source>
        <strain evidence="1">ALL</strain>
    </source>
</reference>
<name>A0A4U5NFT3_STECR</name>